<dbReference type="RefSeq" id="WP_092806952.1">
    <property type="nucleotide sequence ID" value="NZ_FMUH01000006.1"/>
</dbReference>
<organism evidence="1 2">
    <name type="scientific">Klenkia marina</name>
    <dbReference type="NCBI Taxonomy" id="1960309"/>
    <lineage>
        <taxon>Bacteria</taxon>
        <taxon>Bacillati</taxon>
        <taxon>Actinomycetota</taxon>
        <taxon>Actinomycetes</taxon>
        <taxon>Geodermatophilales</taxon>
        <taxon>Geodermatophilaceae</taxon>
        <taxon>Klenkia</taxon>
    </lineage>
</organism>
<name>A0A1G4YVG0_9ACTN</name>
<dbReference type="EMBL" id="FMUH01000006">
    <property type="protein sequence ID" value="SCX57386.1"/>
    <property type="molecule type" value="Genomic_DNA"/>
</dbReference>
<dbReference type="Proteomes" id="UP000198981">
    <property type="component" value="Unassembled WGS sequence"/>
</dbReference>
<evidence type="ECO:0000313" key="2">
    <source>
        <dbReference type="Proteomes" id="UP000198981"/>
    </source>
</evidence>
<reference evidence="2" key="1">
    <citation type="submission" date="2016-10" db="EMBL/GenBank/DDBJ databases">
        <authorList>
            <person name="Varghese N."/>
            <person name="Submissions S."/>
        </authorList>
    </citation>
    <scope>NUCLEOTIDE SEQUENCE [LARGE SCALE GENOMIC DNA]</scope>
    <source>
        <strain evidence="2">DSM 45722</strain>
    </source>
</reference>
<sequence length="185" mass="19406">MTVRPAPLGARAVVVGGTAWAWVAADVDPRWVQGWIAAAPDPIAAPLSARFLAALADETGVEPGVVDAVLVAPTAPVDPVIPLQPLHRPDHPRVQRAHRHRTDVQVLGTPDGAAVLVLGRGLAGRWEQKDPTSPHDALRTPRAPDVAPMVDGALWAQVAPANTASMRSFLAAGYRVVCAESLFGT</sequence>
<dbReference type="OrthoDB" id="7945430at2"/>
<dbReference type="AlphaFoldDB" id="A0A1G4YVG0"/>
<keyword evidence="2" id="KW-1185">Reference proteome</keyword>
<proteinExistence type="predicted"/>
<dbReference type="STRING" id="1960309.SAMN03159343_3657"/>
<gene>
    <name evidence="1" type="ORF">SAMN03159343_3657</name>
</gene>
<accession>A0A1G4YVG0</accession>
<protein>
    <submittedName>
        <fullName evidence="1">Uncharacterized protein</fullName>
    </submittedName>
</protein>
<evidence type="ECO:0000313" key="1">
    <source>
        <dbReference type="EMBL" id="SCX57386.1"/>
    </source>
</evidence>